<dbReference type="GO" id="GO:0003677">
    <property type="term" value="F:DNA binding"/>
    <property type="evidence" value="ECO:0007669"/>
    <property type="project" value="UniProtKB-KW"/>
</dbReference>
<organism evidence="2 3">
    <name type="scientific">Desulfonema magnum</name>
    <dbReference type="NCBI Taxonomy" id="45655"/>
    <lineage>
        <taxon>Bacteria</taxon>
        <taxon>Pseudomonadati</taxon>
        <taxon>Thermodesulfobacteriota</taxon>
        <taxon>Desulfobacteria</taxon>
        <taxon>Desulfobacterales</taxon>
        <taxon>Desulfococcaceae</taxon>
        <taxon>Desulfonema</taxon>
    </lineage>
</organism>
<dbReference type="KEGG" id="dmm:dnm_003530"/>
<accession>A0A975GK45</accession>
<evidence type="ECO:0000313" key="2">
    <source>
        <dbReference type="EMBL" id="QTA84359.1"/>
    </source>
</evidence>
<gene>
    <name evidence="2" type="ORF">dnm_003530</name>
</gene>
<keyword evidence="3" id="KW-1185">Reference proteome</keyword>
<keyword evidence="2" id="KW-0238">DNA-binding</keyword>
<feature type="domain" description="KilA-N DNA-binding" evidence="1">
    <location>
        <begin position="17"/>
        <end position="98"/>
    </location>
</feature>
<evidence type="ECO:0000313" key="3">
    <source>
        <dbReference type="Proteomes" id="UP000663722"/>
    </source>
</evidence>
<dbReference type="Proteomes" id="UP000663722">
    <property type="component" value="Chromosome"/>
</dbReference>
<proteinExistence type="predicted"/>
<name>A0A975GK45_9BACT</name>
<reference evidence="2" key="1">
    <citation type="journal article" date="2021" name="Microb. Physiol.">
        <title>Proteogenomic Insights into the Physiology of Marine, Sulfate-Reducing, Filamentous Desulfonema limicola and Desulfonema magnum.</title>
        <authorList>
            <person name="Schnaars V."/>
            <person name="Wohlbrand L."/>
            <person name="Scheve S."/>
            <person name="Hinrichs C."/>
            <person name="Reinhardt R."/>
            <person name="Rabus R."/>
        </authorList>
    </citation>
    <scope>NUCLEOTIDE SEQUENCE</scope>
    <source>
        <strain evidence="2">4be13</strain>
    </source>
</reference>
<dbReference type="RefSeq" id="WP_207680883.1">
    <property type="nucleotide sequence ID" value="NZ_CP061800.1"/>
</dbReference>
<dbReference type="EMBL" id="CP061800">
    <property type="protein sequence ID" value="QTA84359.1"/>
    <property type="molecule type" value="Genomic_DNA"/>
</dbReference>
<dbReference type="InterPro" id="IPR018873">
    <property type="entry name" value="KilA-N_DNA-bd_domain"/>
</dbReference>
<evidence type="ECO:0000259" key="1">
    <source>
        <dbReference type="Pfam" id="PF10543"/>
    </source>
</evidence>
<protein>
    <submittedName>
        <fullName evidence="2">DNA-binding domain-containing protein, KilA-N-like</fullName>
    </submittedName>
</protein>
<dbReference type="AlphaFoldDB" id="A0A975GK45"/>
<dbReference type="Pfam" id="PF10543">
    <property type="entry name" value="ORF6N"/>
    <property type="match status" value="1"/>
</dbReference>
<sequence length="286" mass="33182">MDNKRIVNIMGKDVERIEYKGQPVITFRMVDELHERPISTARQSFNRNKDKLIEEEDFFEVPYGEWSEIPAVCETYGSSNQRNSIVFLTESGYLMIVKPFGDDRAWQVQRDLVKSYFVAKETLHTTPADEQNSQSLLKDAMRLLDIVCNELEYVREERNDLRQKLLAVHDSLIAKGAAPSKARPMKSRSATNEEDEILNDFIITWWNEYGDDNVGVSHLYPMIKKYEIPLELGGGTERTRRIRLGRKLTAICSRQFGDYIITTGKPFRNLKRYKLQLVPPSLIPED</sequence>